<accession>A0A1Q3EAI0</accession>
<keyword evidence="3" id="KW-1185">Reference proteome</keyword>
<name>A0A1Q3EAI0_LENED</name>
<feature type="coiled-coil region" evidence="1">
    <location>
        <begin position="605"/>
        <end position="745"/>
    </location>
</feature>
<reference evidence="2 3" key="1">
    <citation type="submission" date="2016-08" db="EMBL/GenBank/DDBJ databases">
        <authorList>
            <consortium name="Lentinula edodes genome sequencing consortium"/>
            <person name="Sakamoto Y."/>
            <person name="Nakade K."/>
            <person name="Sato S."/>
            <person name="Yoshida Y."/>
            <person name="Miyazaki K."/>
            <person name="Natsume S."/>
            <person name="Konno N."/>
        </authorList>
    </citation>
    <scope>NUCLEOTIDE SEQUENCE [LARGE SCALE GENOMIC DNA]</scope>
    <source>
        <strain evidence="2 3">NBRC 111202</strain>
    </source>
</reference>
<dbReference type="Proteomes" id="UP000188533">
    <property type="component" value="Unassembled WGS sequence"/>
</dbReference>
<dbReference type="AlphaFoldDB" id="A0A1Q3EAI0"/>
<feature type="coiled-coil region" evidence="1">
    <location>
        <begin position="442"/>
        <end position="504"/>
    </location>
</feature>
<reference evidence="2 3" key="2">
    <citation type="submission" date="2017-02" db="EMBL/GenBank/DDBJ databases">
        <title>A genome survey and senescence transcriptome analysis in Lentinula edodes.</title>
        <authorList>
            <person name="Sakamoto Y."/>
            <person name="Nakade K."/>
            <person name="Sato S."/>
            <person name="Yoshida Y."/>
            <person name="Miyazaki K."/>
            <person name="Natsume S."/>
            <person name="Konno N."/>
        </authorList>
    </citation>
    <scope>NUCLEOTIDE SEQUENCE [LARGE SCALE GENOMIC DNA]</scope>
    <source>
        <strain evidence="2 3">NBRC 111202</strain>
    </source>
</reference>
<feature type="coiled-coil region" evidence="1">
    <location>
        <begin position="118"/>
        <end position="244"/>
    </location>
</feature>
<feature type="coiled-coil region" evidence="1">
    <location>
        <begin position="9"/>
        <end position="57"/>
    </location>
</feature>
<organism evidence="2 3">
    <name type="scientific">Lentinula edodes</name>
    <name type="common">Shiitake mushroom</name>
    <name type="synonym">Lentinus edodes</name>
    <dbReference type="NCBI Taxonomy" id="5353"/>
    <lineage>
        <taxon>Eukaryota</taxon>
        <taxon>Fungi</taxon>
        <taxon>Dikarya</taxon>
        <taxon>Basidiomycota</taxon>
        <taxon>Agaricomycotina</taxon>
        <taxon>Agaricomycetes</taxon>
        <taxon>Agaricomycetidae</taxon>
        <taxon>Agaricales</taxon>
        <taxon>Marasmiineae</taxon>
        <taxon>Omphalotaceae</taxon>
        <taxon>Lentinula</taxon>
    </lineage>
</organism>
<gene>
    <name evidence="2" type="ORF">LENED_005861</name>
</gene>
<evidence type="ECO:0000313" key="3">
    <source>
        <dbReference type="Proteomes" id="UP000188533"/>
    </source>
</evidence>
<dbReference type="STRING" id="5353.A0A1Q3EAI0"/>
<proteinExistence type="predicted"/>
<keyword evidence="1" id="KW-0175">Coiled coil</keyword>
<comment type="caution">
    <text evidence="2">The sequence shown here is derived from an EMBL/GenBank/DDBJ whole genome shotgun (WGS) entry which is preliminary data.</text>
</comment>
<evidence type="ECO:0000313" key="2">
    <source>
        <dbReference type="EMBL" id="GAW04094.1"/>
    </source>
</evidence>
<sequence length="747" mass="86025">MEPRHRQRIHDLEDIVASKNAELESAASEVKSRENTITALERKISSMRSSIEEAQEQFREQQVLNQGAWAKAEDLDKTRQKLLEKNIELIGRVYDLAQEVKLLNGRLATQSEPENSMVHSLEVECHDLKAQMAVLTQTNSMLSSANAELQKTVESLKKLSKKLKDEDIAKLETSLANSVSKCDGLENSIESLKESYETEMLSLQNSHNSSDDLTKQVSGLQSDCARLRETIALLQQQKTEMDVKISVSSKEFDRLMDKNTLLCSELANAQSAQVSLLSKYEKEQLKHRETEEKFLKADHEKTILEEDNQQLLNDSGLLKEDHDALKTKHQDVNHAYHLLQIELKNLDEEYRMRNEALASCRKTLQDKELEIQDSKRMHHESVAMHELQIQQKDQELRMLQLSLDETIELDKNTFEQTALEVRDLQSIVDEQRSMNNLNDSRFRRKQEEFENLQIALQDAEELLVVKDTELKDGYTELQEMSNKFANTQKEIMLLTEQIKDLKAAWKEKDDLQVTHLPFRFHLRIYMLTKQQTLQQSERDTLRTNIDTLQFELGEARAHGSGLEDELTGARQANQTLVEEKAELISKSDDQTDVIQKLVSEKTKIKRQMEDDVAAASQMLQKLTDEKDALIRQSTGNHHKAQELHQQSADDRRKVEDLALEKEELIRQLEDNAAAVRKLDNEKRKVEQQLVVNATTALQTVQKLTEEKEALARQCTDDCLKAQTDAAESLRKIQDLDNERAKLVQQLR</sequence>
<evidence type="ECO:0000256" key="1">
    <source>
        <dbReference type="SAM" id="Coils"/>
    </source>
</evidence>
<dbReference type="EMBL" id="BDGU01000177">
    <property type="protein sequence ID" value="GAW04094.1"/>
    <property type="molecule type" value="Genomic_DNA"/>
</dbReference>
<protein>
    <submittedName>
        <fullName evidence="2">Uncharacterized protein</fullName>
    </submittedName>
</protein>